<comment type="caution">
    <text evidence="2">The sequence shown here is derived from an EMBL/GenBank/DDBJ whole genome shotgun (WGS) entry which is preliminary data.</text>
</comment>
<evidence type="ECO:0008006" key="3">
    <source>
        <dbReference type="Google" id="ProtNLM"/>
    </source>
</evidence>
<dbReference type="Gramene" id="rna20621">
    <property type="protein sequence ID" value="RHN58688.1"/>
    <property type="gene ID" value="gene20621"/>
</dbReference>
<keyword evidence="1" id="KW-1133">Transmembrane helix</keyword>
<proteinExistence type="predicted"/>
<feature type="transmembrane region" description="Helical" evidence="1">
    <location>
        <begin position="20"/>
        <end position="44"/>
    </location>
</feature>
<keyword evidence="1" id="KW-0812">Transmembrane</keyword>
<accession>A0A396I1R9</accession>
<protein>
    <recommendedName>
        <fullName evidence="3">Transmembrane protein</fullName>
    </recommendedName>
</protein>
<dbReference type="AlphaFoldDB" id="A0A396I1R9"/>
<name>A0A396I1R9_MEDTR</name>
<reference evidence="2" key="1">
    <citation type="journal article" date="2018" name="Nat. Plants">
        <title>Whole-genome landscape of Medicago truncatula symbiotic genes.</title>
        <authorList>
            <person name="Pecrix Y."/>
            <person name="Gamas P."/>
            <person name="Carrere S."/>
        </authorList>
    </citation>
    <scope>NUCLEOTIDE SEQUENCE</scope>
    <source>
        <tissue evidence="2">Leaves</tissue>
    </source>
</reference>
<organism evidence="2">
    <name type="scientific">Medicago truncatula</name>
    <name type="common">Barrel medic</name>
    <name type="synonym">Medicago tribuloides</name>
    <dbReference type="NCBI Taxonomy" id="3880"/>
    <lineage>
        <taxon>Eukaryota</taxon>
        <taxon>Viridiplantae</taxon>
        <taxon>Streptophyta</taxon>
        <taxon>Embryophyta</taxon>
        <taxon>Tracheophyta</taxon>
        <taxon>Spermatophyta</taxon>
        <taxon>Magnoliopsida</taxon>
        <taxon>eudicotyledons</taxon>
        <taxon>Gunneridae</taxon>
        <taxon>Pentapetalae</taxon>
        <taxon>rosids</taxon>
        <taxon>fabids</taxon>
        <taxon>Fabales</taxon>
        <taxon>Fabaceae</taxon>
        <taxon>Papilionoideae</taxon>
        <taxon>50 kb inversion clade</taxon>
        <taxon>NPAAA clade</taxon>
        <taxon>Hologalegina</taxon>
        <taxon>IRL clade</taxon>
        <taxon>Trifolieae</taxon>
        <taxon>Medicago</taxon>
    </lineage>
</organism>
<gene>
    <name evidence="2" type="ORF">MtrunA17_Chr4g0005051</name>
</gene>
<evidence type="ECO:0000313" key="2">
    <source>
        <dbReference type="EMBL" id="RHN58688.1"/>
    </source>
</evidence>
<evidence type="ECO:0000256" key="1">
    <source>
        <dbReference type="SAM" id="Phobius"/>
    </source>
</evidence>
<keyword evidence="1" id="KW-0472">Membrane</keyword>
<sequence length="46" mass="5601">MPILEKYVPYIPLHLSFFLHFPLLIILFLTFFNFTSLSFHYYCLLS</sequence>
<dbReference type="EMBL" id="PSQE01000004">
    <property type="protein sequence ID" value="RHN58688.1"/>
    <property type="molecule type" value="Genomic_DNA"/>
</dbReference>
<dbReference type="Proteomes" id="UP000265566">
    <property type="component" value="Chromosome 4"/>
</dbReference>